<accession>A0ABT6RV95</accession>
<evidence type="ECO:0000313" key="1">
    <source>
        <dbReference type="EMBL" id="MDI3388300.1"/>
    </source>
</evidence>
<dbReference type="RefSeq" id="WP_282514749.1">
    <property type="nucleotide sequence ID" value="NZ_JASCIR010000015.1"/>
</dbReference>
<keyword evidence="2" id="KW-1185">Reference proteome</keyword>
<protein>
    <submittedName>
        <fullName evidence="1">DUF2993 domain-containing protein</fullName>
    </submittedName>
</protein>
<proteinExistence type="predicted"/>
<gene>
    <name evidence="1" type="ORF">QIS99_19125</name>
</gene>
<dbReference type="InterPro" id="IPR021373">
    <property type="entry name" value="DUF2993"/>
</dbReference>
<reference evidence="1 2" key="1">
    <citation type="submission" date="2023-05" db="EMBL/GenBank/DDBJ databases">
        <title>Draft genome sequence of Streptomyces sp. B-S-A8 isolated from a cave soil in Thailand.</title>
        <authorList>
            <person name="Chamroensaksri N."/>
            <person name="Muangham S."/>
        </authorList>
    </citation>
    <scope>NUCLEOTIDE SEQUENCE [LARGE SCALE GENOMIC DNA]</scope>
    <source>
        <strain evidence="1 2">B-S-A8</strain>
    </source>
</reference>
<comment type="caution">
    <text evidence="1">The sequence shown here is derived from an EMBL/GenBank/DDBJ whole genome shotgun (WGS) entry which is preliminary data.</text>
</comment>
<dbReference type="Pfam" id="PF11209">
    <property type="entry name" value="LmeA"/>
    <property type="match status" value="1"/>
</dbReference>
<evidence type="ECO:0000313" key="2">
    <source>
        <dbReference type="Proteomes" id="UP001224661"/>
    </source>
</evidence>
<sequence>MRALRILLITVIVLGGLFIAADRIAVGYAEDKVAAKLRAAEGLEKDPEVTIEGFPFLTQVLAGELDDVAIGIDGMEASNGGSKMTIAELDAQMHGVAFSSDYSSATASEATGSARISYDELLKAAKVEPVEVAPGVTAKVVGLSDGGNGKIKVSVQATVLGQTLPEPVEVVSSANVEGGKTVQVHADKLPKLGAVPVAEQRMRQITDFQQVVDGLPAGIELDKVEAQKDGVRITVTGSDVKLAG</sequence>
<name>A0ABT6RV95_9ACTN</name>
<dbReference type="Proteomes" id="UP001224661">
    <property type="component" value="Unassembled WGS sequence"/>
</dbReference>
<dbReference type="EMBL" id="JASCIR010000015">
    <property type="protein sequence ID" value="MDI3388300.1"/>
    <property type="molecule type" value="Genomic_DNA"/>
</dbReference>
<organism evidence="1 2">
    <name type="scientific">Streptomyces solicavernae</name>
    <dbReference type="NCBI Taxonomy" id="3043614"/>
    <lineage>
        <taxon>Bacteria</taxon>
        <taxon>Bacillati</taxon>
        <taxon>Actinomycetota</taxon>
        <taxon>Actinomycetes</taxon>
        <taxon>Kitasatosporales</taxon>
        <taxon>Streptomycetaceae</taxon>
        <taxon>Streptomyces</taxon>
    </lineage>
</organism>